<dbReference type="RefSeq" id="WP_091841855.1">
    <property type="nucleotide sequence ID" value="NZ_FOAN01000012.1"/>
</dbReference>
<evidence type="ECO:0000313" key="1">
    <source>
        <dbReference type="EMBL" id="SEM46945.1"/>
    </source>
</evidence>
<accession>A0A1H7YLT9</accession>
<name>A0A1H7YLT9_9HYPH</name>
<dbReference type="OrthoDB" id="8162522at2"/>
<dbReference type="STRING" id="1036779.SAMN04515666_11224"/>
<dbReference type="AlphaFoldDB" id="A0A1H7YLT9"/>
<gene>
    <name evidence="1" type="ORF">SAMN04515666_11224</name>
</gene>
<reference evidence="2" key="1">
    <citation type="submission" date="2016-10" db="EMBL/GenBank/DDBJ databases">
        <authorList>
            <person name="Varghese N."/>
            <person name="Submissions S."/>
        </authorList>
    </citation>
    <scope>NUCLEOTIDE SEQUENCE [LARGE SCALE GENOMIC DNA]</scope>
    <source>
        <strain evidence="2">LMG 26383,CCUG 61248,R- 45681</strain>
    </source>
</reference>
<evidence type="ECO:0000313" key="2">
    <source>
        <dbReference type="Proteomes" id="UP000199664"/>
    </source>
</evidence>
<sequence>MYRNLLVAVAHFPDRGHAIEQLARTNEEFCTLCTDLAEAKAALLHWEQSSSPVKDDRILEYRSLMNELAAEVEATLDRYR</sequence>
<organism evidence="1 2">
    <name type="scientific">Bosea lupini</name>
    <dbReference type="NCBI Taxonomy" id="1036779"/>
    <lineage>
        <taxon>Bacteria</taxon>
        <taxon>Pseudomonadati</taxon>
        <taxon>Pseudomonadota</taxon>
        <taxon>Alphaproteobacteria</taxon>
        <taxon>Hyphomicrobiales</taxon>
        <taxon>Boseaceae</taxon>
        <taxon>Bosea</taxon>
    </lineage>
</organism>
<dbReference type="Proteomes" id="UP000199664">
    <property type="component" value="Unassembled WGS sequence"/>
</dbReference>
<protein>
    <submittedName>
        <fullName evidence="1">Uncharacterized protein</fullName>
    </submittedName>
</protein>
<dbReference type="EMBL" id="FOAN01000012">
    <property type="protein sequence ID" value="SEM46945.1"/>
    <property type="molecule type" value="Genomic_DNA"/>
</dbReference>
<proteinExistence type="predicted"/>
<keyword evidence="2" id="KW-1185">Reference proteome</keyword>